<dbReference type="Pfam" id="PF07690">
    <property type="entry name" value="MFS_1"/>
    <property type="match status" value="1"/>
</dbReference>
<feature type="transmembrane region" description="Helical" evidence="6">
    <location>
        <begin position="452"/>
        <end position="472"/>
    </location>
</feature>
<feature type="transmembrane region" description="Helical" evidence="6">
    <location>
        <begin position="339"/>
        <end position="358"/>
    </location>
</feature>
<dbReference type="PROSITE" id="PS50850">
    <property type="entry name" value="MFS"/>
    <property type="match status" value="1"/>
</dbReference>
<keyword evidence="2 6" id="KW-0812">Transmembrane</keyword>
<protein>
    <recommendedName>
        <fullName evidence="7">Major facilitator superfamily (MFS) profile domain-containing protein</fullName>
    </recommendedName>
</protein>
<feature type="transmembrane region" description="Helical" evidence="6">
    <location>
        <begin position="197"/>
        <end position="218"/>
    </location>
</feature>
<dbReference type="PANTHER" id="PTHR42718:SF10">
    <property type="entry name" value="TRANSPORTER, PUTATIVE (AFU_ORTHOLOGUE AFUA_8G06760)-RELATED"/>
    <property type="match status" value="1"/>
</dbReference>
<evidence type="ECO:0000256" key="5">
    <source>
        <dbReference type="SAM" id="MobiDB-lite"/>
    </source>
</evidence>
<dbReference type="Proteomes" id="UP000054279">
    <property type="component" value="Unassembled WGS sequence"/>
</dbReference>
<evidence type="ECO:0000313" key="8">
    <source>
        <dbReference type="EMBL" id="KIJ34479.1"/>
    </source>
</evidence>
<proteinExistence type="predicted"/>
<dbReference type="SUPFAM" id="SSF103473">
    <property type="entry name" value="MFS general substrate transporter"/>
    <property type="match status" value="2"/>
</dbReference>
<dbReference type="Gene3D" id="1.20.1720.10">
    <property type="entry name" value="Multidrug resistance protein D"/>
    <property type="match status" value="1"/>
</dbReference>
<evidence type="ECO:0000256" key="3">
    <source>
        <dbReference type="ARBA" id="ARBA00022989"/>
    </source>
</evidence>
<dbReference type="HOGENOM" id="CLU_000960_27_5_1"/>
<feature type="transmembrane region" description="Helical" evidence="6">
    <location>
        <begin position="230"/>
        <end position="249"/>
    </location>
</feature>
<dbReference type="InterPro" id="IPR036259">
    <property type="entry name" value="MFS_trans_sf"/>
</dbReference>
<keyword evidence="4 6" id="KW-0472">Membrane</keyword>
<dbReference type="PANTHER" id="PTHR42718">
    <property type="entry name" value="MAJOR FACILITATOR SUPERFAMILY MULTIDRUG TRANSPORTER MFSC"/>
    <property type="match status" value="1"/>
</dbReference>
<dbReference type="Gene3D" id="1.20.1250.20">
    <property type="entry name" value="MFS general substrate transporter like domains"/>
    <property type="match status" value="1"/>
</dbReference>
<evidence type="ECO:0000256" key="2">
    <source>
        <dbReference type="ARBA" id="ARBA00022692"/>
    </source>
</evidence>
<evidence type="ECO:0000256" key="4">
    <source>
        <dbReference type="ARBA" id="ARBA00023136"/>
    </source>
</evidence>
<dbReference type="OrthoDB" id="440755at2759"/>
<feature type="transmembrane region" description="Helical" evidence="6">
    <location>
        <begin position="275"/>
        <end position="294"/>
    </location>
</feature>
<keyword evidence="9" id="KW-1185">Reference proteome</keyword>
<dbReference type="InterPro" id="IPR011701">
    <property type="entry name" value="MFS"/>
</dbReference>
<feature type="transmembrane region" description="Helical" evidence="6">
    <location>
        <begin position="75"/>
        <end position="93"/>
    </location>
</feature>
<feature type="region of interest" description="Disordered" evidence="5">
    <location>
        <begin position="513"/>
        <end position="532"/>
    </location>
</feature>
<organism evidence="8 9">
    <name type="scientific">Sphaerobolus stellatus (strain SS14)</name>
    <dbReference type="NCBI Taxonomy" id="990650"/>
    <lineage>
        <taxon>Eukaryota</taxon>
        <taxon>Fungi</taxon>
        <taxon>Dikarya</taxon>
        <taxon>Basidiomycota</taxon>
        <taxon>Agaricomycotina</taxon>
        <taxon>Agaricomycetes</taxon>
        <taxon>Phallomycetidae</taxon>
        <taxon>Geastrales</taxon>
        <taxon>Sphaerobolaceae</taxon>
        <taxon>Sphaerobolus</taxon>
    </lineage>
</organism>
<feature type="transmembrane region" description="Helical" evidence="6">
    <location>
        <begin position="99"/>
        <end position="122"/>
    </location>
</feature>
<evidence type="ECO:0000256" key="6">
    <source>
        <dbReference type="SAM" id="Phobius"/>
    </source>
</evidence>
<feature type="transmembrane region" description="Helical" evidence="6">
    <location>
        <begin position="314"/>
        <end position="332"/>
    </location>
</feature>
<dbReference type="InterPro" id="IPR020846">
    <property type="entry name" value="MFS_dom"/>
</dbReference>
<accession>A0A0C9UHZ4</accession>
<dbReference type="EMBL" id="KN837199">
    <property type="protein sequence ID" value="KIJ34479.1"/>
    <property type="molecule type" value="Genomic_DNA"/>
</dbReference>
<evidence type="ECO:0000313" key="9">
    <source>
        <dbReference type="Proteomes" id="UP000054279"/>
    </source>
</evidence>
<name>A0A0C9UHZ4_SPHS4</name>
<feature type="transmembrane region" description="Helical" evidence="6">
    <location>
        <begin position="45"/>
        <end position="63"/>
    </location>
</feature>
<evidence type="ECO:0000256" key="1">
    <source>
        <dbReference type="ARBA" id="ARBA00004141"/>
    </source>
</evidence>
<feature type="transmembrane region" description="Helical" evidence="6">
    <location>
        <begin position="134"/>
        <end position="153"/>
    </location>
</feature>
<dbReference type="GO" id="GO:0022857">
    <property type="term" value="F:transmembrane transporter activity"/>
    <property type="evidence" value="ECO:0007669"/>
    <property type="project" value="InterPro"/>
</dbReference>
<feature type="domain" description="Major facilitator superfamily (MFS) profile" evidence="7">
    <location>
        <begin position="1"/>
        <end position="472"/>
    </location>
</feature>
<sequence>MGILKDCTVVATISGVTTLNVFVQGALTVAITSIGKDLRFRETDLQWPVNAFLLSYASLLLFFGRIGDIFGHKNVFLCGTAWFAAWSLASAFAAKSYVFIIFMACNGIGIAAITPATIGSCTTYFPPGASRNRAFGILGGAQPVGFILGLLLGGEIADSRATWRAIFYAQTGPAILFMLLGLIFLPNDAGGKRYTKGIDFGGVLLSVTGVALLTFSIANAPSSPKGWATPYILVLLFASIVLLVCFVLLEHSRTKVHKSVLIPMKISRSSGGKKLIILSTVFFAWWSFDALQYFFTVYYQQVQLLKPIETSIRFIPMVLSGIVVNIGAGFLMHRLNGQALILIGLIGNAVAALLYALIDNNLSYWKMGLFMMILNPFCDIVYPIGTVLLTSAFDADSQALAGGLFNVATSLGASVGLAVTSSISTARQQNFVHSHPTFSLTSPEVLEKGFRVAGWTCFASVVLAALIASVGLRNIGMVGETTDGNTDLPNQPIAPMLEIGIVGGTAHSRDAEALSPNLRSEDPEKSQTSLTV</sequence>
<reference evidence="8 9" key="1">
    <citation type="submission" date="2014-06" db="EMBL/GenBank/DDBJ databases">
        <title>Evolutionary Origins and Diversification of the Mycorrhizal Mutualists.</title>
        <authorList>
            <consortium name="DOE Joint Genome Institute"/>
            <consortium name="Mycorrhizal Genomics Consortium"/>
            <person name="Kohler A."/>
            <person name="Kuo A."/>
            <person name="Nagy L.G."/>
            <person name="Floudas D."/>
            <person name="Copeland A."/>
            <person name="Barry K.W."/>
            <person name="Cichocki N."/>
            <person name="Veneault-Fourrey C."/>
            <person name="LaButti K."/>
            <person name="Lindquist E.A."/>
            <person name="Lipzen A."/>
            <person name="Lundell T."/>
            <person name="Morin E."/>
            <person name="Murat C."/>
            <person name="Riley R."/>
            <person name="Ohm R."/>
            <person name="Sun H."/>
            <person name="Tunlid A."/>
            <person name="Henrissat B."/>
            <person name="Grigoriev I.V."/>
            <person name="Hibbett D.S."/>
            <person name="Martin F."/>
        </authorList>
    </citation>
    <scope>NUCLEOTIDE SEQUENCE [LARGE SCALE GENOMIC DNA]</scope>
    <source>
        <strain evidence="8 9">SS14</strain>
    </source>
</reference>
<comment type="subcellular location">
    <subcellularLocation>
        <location evidence="1">Membrane</location>
        <topology evidence="1">Multi-pass membrane protein</topology>
    </subcellularLocation>
</comment>
<dbReference type="GO" id="GO:0016020">
    <property type="term" value="C:membrane"/>
    <property type="evidence" value="ECO:0007669"/>
    <property type="project" value="UniProtKB-SubCell"/>
</dbReference>
<evidence type="ECO:0000259" key="7">
    <source>
        <dbReference type="PROSITE" id="PS50850"/>
    </source>
</evidence>
<keyword evidence="3 6" id="KW-1133">Transmembrane helix</keyword>
<feature type="transmembrane region" description="Helical" evidence="6">
    <location>
        <begin position="165"/>
        <end position="185"/>
    </location>
</feature>
<feature type="transmembrane region" description="Helical" evidence="6">
    <location>
        <begin position="364"/>
        <end position="389"/>
    </location>
</feature>
<gene>
    <name evidence="8" type="ORF">M422DRAFT_182125</name>
</gene>
<feature type="transmembrane region" description="Helical" evidence="6">
    <location>
        <begin position="401"/>
        <end position="423"/>
    </location>
</feature>
<dbReference type="AlphaFoldDB" id="A0A0C9UHZ4"/>